<evidence type="ECO:0000313" key="7">
    <source>
        <dbReference type="EMBL" id="TCN29409.1"/>
    </source>
</evidence>
<dbReference type="InterPro" id="IPR001851">
    <property type="entry name" value="ABC_transp_permease"/>
</dbReference>
<feature type="transmembrane region" description="Helical" evidence="6">
    <location>
        <begin position="236"/>
        <end position="255"/>
    </location>
</feature>
<comment type="caution">
    <text evidence="7">The sequence shown here is derived from an EMBL/GenBank/DDBJ whole genome shotgun (WGS) entry which is preliminary data.</text>
</comment>
<feature type="transmembrane region" description="Helical" evidence="6">
    <location>
        <begin position="571"/>
        <end position="590"/>
    </location>
</feature>
<feature type="transmembrane region" description="Helical" evidence="6">
    <location>
        <begin position="285"/>
        <end position="303"/>
    </location>
</feature>
<feature type="transmembrane region" description="Helical" evidence="6">
    <location>
        <begin position="490"/>
        <end position="511"/>
    </location>
</feature>
<dbReference type="GO" id="GO:0005886">
    <property type="term" value="C:plasma membrane"/>
    <property type="evidence" value="ECO:0007669"/>
    <property type="project" value="UniProtKB-SubCell"/>
</dbReference>
<reference evidence="7 8" key="1">
    <citation type="submission" date="2019-03" db="EMBL/GenBank/DDBJ databases">
        <title>Genomic Encyclopedia of Type Strains, Phase IV (KMG-V): Genome sequencing to study the core and pangenomes of soil and plant-associated prokaryotes.</title>
        <authorList>
            <person name="Whitman W."/>
        </authorList>
    </citation>
    <scope>NUCLEOTIDE SEQUENCE [LARGE SCALE GENOMIC DNA]</scope>
    <source>
        <strain evidence="7 8">23C40</strain>
    </source>
</reference>
<feature type="transmembrane region" description="Helical" evidence="6">
    <location>
        <begin position="763"/>
        <end position="783"/>
    </location>
</feature>
<feature type="transmembrane region" description="Helical" evidence="6">
    <location>
        <begin position="112"/>
        <end position="128"/>
    </location>
</feature>
<dbReference type="Proteomes" id="UP000295043">
    <property type="component" value="Unassembled WGS sequence"/>
</dbReference>
<accession>A0A4R2BTI5</accession>
<keyword evidence="3 6" id="KW-0812">Transmembrane</keyword>
<feature type="transmembrane region" description="Helical" evidence="6">
    <location>
        <begin position="159"/>
        <end position="184"/>
    </location>
</feature>
<feature type="transmembrane region" description="Helical" evidence="6">
    <location>
        <begin position="190"/>
        <end position="215"/>
    </location>
</feature>
<evidence type="ECO:0000256" key="6">
    <source>
        <dbReference type="SAM" id="Phobius"/>
    </source>
</evidence>
<dbReference type="PANTHER" id="PTHR32196:SF72">
    <property type="entry name" value="RIBOSE IMPORT PERMEASE PROTEIN RBSC"/>
    <property type="match status" value="1"/>
</dbReference>
<feature type="transmembrane region" description="Helical" evidence="6">
    <location>
        <begin position="315"/>
        <end position="333"/>
    </location>
</feature>
<feature type="transmembrane region" description="Helical" evidence="6">
    <location>
        <begin position="721"/>
        <end position="751"/>
    </location>
</feature>
<gene>
    <name evidence="7" type="ORF">EV184_11073</name>
</gene>
<feature type="transmembrane region" description="Helical" evidence="6">
    <location>
        <begin position="611"/>
        <end position="631"/>
    </location>
</feature>
<keyword evidence="2" id="KW-1003">Cell membrane</keyword>
<evidence type="ECO:0000256" key="1">
    <source>
        <dbReference type="ARBA" id="ARBA00004651"/>
    </source>
</evidence>
<keyword evidence="4 6" id="KW-1133">Transmembrane helix</keyword>
<dbReference type="Pfam" id="PF02653">
    <property type="entry name" value="BPD_transp_2"/>
    <property type="match status" value="2"/>
</dbReference>
<feature type="transmembrane region" description="Helical" evidence="6">
    <location>
        <begin position="79"/>
        <end position="100"/>
    </location>
</feature>
<feature type="transmembrane region" description="Helical" evidence="6">
    <location>
        <begin position="462"/>
        <end position="478"/>
    </location>
</feature>
<feature type="transmembrane region" description="Helical" evidence="6">
    <location>
        <begin position="680"/>
        <end position="701"/>
    </location>
</feature>
<dbReference type="EMBL" id="SLVU01000010">
    <property type="protein sequence ID" value="TCN29409.1"/>
    <property type="molecule type" value="Genomic_DNA"/>
</dbReference>
<evidence type="ECO:0000256" key="2">
    <source>
        <dbReference type="ARBA" id="ARBA00022475"/>
    </source>
</evidence>
<keyword evidence="5 6" id="KW-0472">Membrane</keyword>
<evidence type="ECO:0000256" key="3">
    <source>
        <dbReference type="ARBA" id="ARBA00022692"/>
    </source>
</evidence>
<feature type="transmembrane region" description="Helical" evidence="6">
    <location>
        <begin position="517"/>
        <end position="537"/>
    </location>
</feature>
<feature type="transmembrane region" description="Helical" evidence="6">
    <location>
        <begin position="637"/>
        <end position="659"/>
    </location>
</feature>
<evidence type="ECO:0000256" key="5">
    <source>
        <dbReference type="ARBA" id="ARBA00023136"/>
    </source>
</evidence>
<dbReference type="CDD" id="cd06579">
    <property type="entry name" value="TM_PBP1_transp_AraH_like"/>
    <property type="match status" value="2"/>
</dbReference>
<dbReference type="AlphaFoldDB" id="A0A4R2BTI5"/>
<organism evidence="7 8">
    <name type="scientific">Sinorhizobium americanum</name>
    <dbReference type="NCBI Taxonomy" id="194963"/>
    <lineage>
        <taxon>Bacteria</taxon>
        <taxon>Pseudomonadati</taxon>
        <taxon>Pseudomonadota</taxon>
        <taxon>Alphaproteobacteria</taxon>
        <taxon>Hyphomicrobiales</taxon>
        <taxon>Rhizobiaceae</taxon>
        <taxon>Sinorhizobium/Ensifer group</taxon>
        <taxon>Sinorhizobium</taxon>
    </lineage>
</organism>
<feature type="transmembrane region" description="Helical" evidence="6">
    <location>
        <begin position="544"/>
        <end position="565"/>
    </location>
</feature>
<feature type="transmembrane region" description="Helical" evidence="6">
    <location>
        <begin position="377"/>
        <end position="400"/>
    </location>
</feature>
<protein>
    <submittedName>
        <fullName evidence="7">Ribose transport system permease protein</fullName>
    </submittedName>
</protein>
<name>A0A4R2BTI5_9HYPH</name>
<proteinExistence type="predicted"/>
<comment type="subcellular location">
    <subcellularLocation>
        <location evidence="1">Cell membrane</location>
        <topology evidence="1">Multi-pass membrane protein</topology>
    </subcellularLocation>
</comment>
<dbReference type="GO" id="GO:0022857">
    <property type="term" value="F:transmembrane transporter activity"/>
    <property type="evidence" value="ECO:0007669"/>
    <property type="project" value="InterPro"/>
</dbReference>
<dbReference type="PANTHER" id="PTHR32196">
    <property type="entry name" value="ABC TRANSPORTER PERMEASE PROTEIN YPHD-RELATED-RELATED"/>
    <property type="match status" value="1"/>
</dbReference>
<feature type="transmembrane region" description="Helical" evidence="6">
    <location>
        <begin position="134"/>
        <end position="152"/>
    </location>
</feature>
<sequence>MWQRPVRINPPYIASPLYERDELAASLLPPCGGDGRQARGGAASATIPNGEQADETHMIPTATTSFGRPPSQLAGSWEGGLLVFIALLYLAGAAVNPAFFGSTEGLHALLRDTSRVGIIAVGMTFVIVNKDLDLSVGSTYGLIAVVFARLFAPSFLDLGIVATIVLCLLLGAAIGLVNGVLVTLLKVPAFIATLTMLFIGRGFVLALTHGQAIYYSGKAREYPTFFHLGETNAFGFNNQIAVFALVATVGAIVLAKTRWGYETFATGGNEQAAVYAGIPANWVRIRAYLISSLSATVAALLAAAQDKGVTPLYGVSWELTVIASVIIGGASILGGRGRVVGSCLGAALVVLIDKVLREGWPITRTVVIDGESIAVSARYTLPAGAVLVFLGVLLVIAVLIEPYLIRRQVLGRFWAWLRRQPPPPAMEIGGVAVEGVQTKGAMAADMALSATGLGKFLARRDALAIVLAAVLWLTGLALRPDYWWNLSNTFAILLNYTELALITIGLTYVIAAGDIDLSVGAVLALAGSTAAYFLKVLGADPMTAIAMGLLAGMAAGLVNATMTVGFKLPSFIATLGMFYIARGLAAWFVAGQQLTGWSEAYNLIGRKVSDVLLYYGVSLPPGIVRAVAEVVSVQTVWMFLVAVVAGIVLAYTPFGLKVCATGGNLRAAAYAGINTNRIRFLSLMLAALCATMAGLINVAYFRSFNPVAGQFRELDAIASVIIGGGSIFGGHGTMIGALAGAAVITLIRALLQLNVQGFTMPQHWINVFIGVILIIAVLIDIWVRQANILGTLRARFAKEAPTGAGSHG</sequence>
<evidence type="ECO:0000256" key="4">
    <source>
        <dbReference type="ARBA" id="ARBA00022989"/>
    </source>
</evidence>
<evidence type="ECO:0000313" key="8">
    <source>
        <dbReference type="Proteomes" id="UP000295043"/>
    </source>
</evidence>